<accession>A0A6C0EFK3</accession>
<dbReference type="AlphaFoldDB" id="A0A6C0EFK3"/>
<evidence type="ECO:0000313" key="1">
    <source>
        <dbReference type="EMBL" id="QHT27039.1"/>
    </source>
</evidence>
<protein>
    <submittedName>
        <fullName evidence="1">Uncharacterized protein</fullName>
    </submittedName>
</protein>
<organism evidence="1">
    <name type="scientific">viral metagenome</name>
    <dbReference type="NCBI Taxonomy" id="1070528"/>
    <lineage>
        <taxon>unclassified sequences</taxon>
        <taxon>metagenomes</taxon>
        <taxon>organismal metagenomes</taxon>
    </lineage>
</organism>
<reference evidence="1" key="1">
    <citation type="journal article" date="2020" name="Nature">
        <title>Giant virus diversity and host interactions through global metagenomics.</title>
        <authorList>
            <person name="Schulz F."/>
            <person name="Roux S."/>
            <person name="Paez-Espino D."/>
            <person name="Jungbluth S."/>
            <person name="Walsh D.A."/>
            <person name="Denef V.J."/>
            <person name="McMahon K.D."/>
            <person name="Konstantinidis K.T."/>
            <person name="Eloe-Fadrosh E.A."/>
            <person name="Kyrpides N.C."/>
            <person name="Woyke T."/>
        </authorList>
    </citation>
    <scope>NUCLEOTIDE SEQUENCE</scope>
    <source>
        <strain evidence="1">GVMAG-M-3300023179-2</strain>
    </source>
</reference>
<proteinExistence type="predicted"/>
<sequence>MKCNGYLCSSTIDRQSIFHSIYCKKTPKCIICNNRVDMYPYHSNSCPVRNSTPTRIELYIILFKLPDFMKIKIWNFLDWSKFNETTGSYFYSSKISSYNYIPSRRIIHIRSYDYYYDDYDYDYDYTKQIYQPRIINKKQIYQPIIINEEPINEKPFNDNSISFTKFFESLNDELLNKNILHNNPNQYYKLLRKPKLSRLEMKPLLKKRHGFNN</sequence>
<dbReference type="EMBL" id="MN739808">
    <property type="protein sequence ID" value="QHT27039.1"/>
    <property type="molecule type" value="Genomic_DNA"/>
</dbReference>
<name>A0A6C0EFK3_9ZZZZ</name>